<gene>
    <name evidence="2" type="ORF">GRI75_09415</name>
</gene>
<feature type="compositionally biased region" description="Basic and acidic residues" evidence="1">
    <location>
        <begin position="1"/>
        <end position="23"/>
    </location>
</feature>
<accession>A0A6I4UT84</accession>
<dbReference type="Proteomes" id="UP000469159">
    <property type="component" value="Unassembled WGS sequence"/>
</dbReference>
<keyword evidence="3" id="KW-1185">Reference proteome</keyword>
<evidence type="ECO:0000313" key="2">
    <source>
        <dbReference type="EMBL" id="MXP41858.1"/>
    </source>
</evidence>
<feature type="compositionally biased region" description="Basic and acidic residues" evidence="1">
    <location>
        <begin position="32"/>
        <end position="47"/>
    </location>
</feature>
<dbReference type="EMBL" id="WTYK01000004">
    <property type="protein sequence ID" value="MXP41858.1"/>
    <property type="molecule type" value="Genomic_DNA"/>
</dbReference>
<organism evidence="2 3">
    <name type="scientific">Croceibacterium soli</name>
    <dbReference type="NCBI Taxonomy" id="1739690"/>
    <lineage>
        <taxon>Bacteria</taxon>
        <taxon>Pseudomonadati</taxon>
        <taxon>Pseudomonadota</taxon>
        <taxon>Alphaproteobacteria</taxon>
        <taxon>Sphingomonadales</taxon>
        <taxon>Erythrobacteraceae</taxon>
        <taxon>Croceibacterium</taxon>
    </lineage>
</organism>
<protein>
    <submittedName>
        <fullName evidence="2">Uncharacterized protein</fullName>
    </submittedName>
</protein>
<name>A0A6I4UT84_9SPHN</name>
<feature type="region of interest" description="Disordered" evidence="1">
    <location>
        <begin position="1"/>
        <end position="47"/>
    </location>
</feature>
<reference evidence="2 3" key="1">
    <citation type="submission" date="2019-12" db="EMBL/GenBank/DDBJ databases">
        <title>Genomic-based taxomic classification of the family Erythrobacteraceae.</title>
        <authorList>
            <person name="Xu L."/>
        </authorList>
    </citation>
    <scope>NUCLEOTIDE SEQUENCE [LARGE SCALE GENOMIC DNA]</scope>
    <source>
        <strain evidence="2 3">MCCC 1K02066</strain>
    </source>
</reference>
<evidence type="ECO:0000256" key="1">
    <source>
        <dbReference type="SAM" id="MobiDB-lite"/>
    </source>
</evidence>
<proteinExistence type="predicted"/>
<dbReference type="AlphaFoldDB" id="A0A6I4UT84"/>
<dbReference type="RefSeq" id="WP_160746694.1">
    <property type="nucleotide sequence ID" value="NZ_WTYK01000004.1"/>
</dbReference>
<evidence type="ECO:0000313" key="3">
    <source>
        <dbReference type="Proteomes" id="UP000469159"/>
    </source>
</evidence>
<comment type="caution">
    <text evidence="2">The sequence shown here is derived from an EMBL/GenBank/DDBJ whole genome shotgun (WGS) entry which is preliminary data.</text>
</comment>
<sequence>MQRDDQAGDRKKASQKEQSHSGEQEDTSMIKAQEKAAEERKREGGYQ</sequence>